<dbReference type="AlphaFoldDB" id="A0A9J6D6Q1"/>
<comment type="caution">
    <text evidence="1">The sequence shown here is derived from an EMBL/GenBank/DDBJ whole genome shotgun (WGS) entry which is preliminary data.</text>
</comment>
<keyword evidence="2" id="KW-1185">Reference proteome</keyword>
<name>A0A9J6D6Q1_RHIMP</name>
<evidence type="ECO:0000313" key="1">
    <source>
        <dbReference type="EMBL" id="KAH8009854.1"/>
    </source>
</evidence>
<proteinExistence type="predicted"/>
<sequence>MKVGVTTTMKETSSLVRYHEAVDPTEEDESKLKAVQELSEELESIVTSVHYPTFLDHAMRVFLRILQEGKPQFIAEHNMQVSVAILRLLLRTE</sequence>
<accession>A0A9J6D6Q1</accession>
<reference evidence="1" key="2">
    <citation type="submission" date="2021-09" db="EMBL/GenBank/DDBJ databases">
        <authorList>
            <person name="Jia N."/>
            <person name="Wang J."/>
            <person name="Shi W."/>
            <person name="Du L."/>
            <person name="Sun Y."/>
            <person name="Zhan W."/>
            <person name="Jiang J."/>
            <person name="Wang Q."/>
            <person name="Zhang B."/>
            <person name="Ji P."/>
            <person name="Sakyi L.B."/>
            <person name="Cui X."/>
            <person name="Yuan T."/>
            <person name="Jiang B."/>
            <person name="Yang W."/>
            <person name="Lam T.T.-Y."/>
            <person name="Chang Q."/>
            <person name="Ding S."/>
            <person name="Wang X."/>
            <person name="Zhu J."/>
            <person name="Ruan X."/>
            <person name="Zhao L."/>
            <person name="Wei J."/>
            <person name="Que T."/>
            <person name="Du C."/>
            <person name="Cheng J."/>
            <person name="Dai P."/>
            <person name="Han X."/>
            <person name="Huang E."/>
            <person name="Gao Y."/>
            <person name="Liu J."/>
            <person name="Shao H."/>
            <person name="Ye R."/>
            <person name="Li L."/>
            <person name="Wei W."/>
            <person name="Wang X."/>
            <person name="Wang C."/>
            <person name="Huo Q."/>
            <person name="Li W."/>
            <person name="Guo W."/>
            <person name="Chen H."/>
            <person name="Chen S."/>
            <person name="Zhou L."/>
            <person name="Zhou L."/>
            <person name="Ni X."/>
            <person name="Tian J."/>
            <person name="Zhou Y."/>
            <person name="Sheng Y."/>
            <person name="Liu T."/>
            <person name="Pan Y."/>
            <person name="Xia L."/>
            <person name="Li J."/>
            <person name="Zhao F."/>
            <person name="Cao W."/>
        </authorList>
    </citation>
    <scope>NUCLEOTIDE SEQUENCE</scope>
    <source>
        <strain evidence="1">Rmic-2018</strain>
        <tissue evidence="1">Larvae</tissue>
    </source>
</reference>
<dbReference type="Proteomes" id="UP000821866">
    <property type="component" value="Chromosome 9"/>
</dbReference>
<dbReference type="VEuPathDB" id="VectorBase:LOC119178083"/>
<dbReference type="EMBL" id="JABSTU010000011">
    <property type="protein sequence ID" value="KAH8009854.1"/>
    <property type="molecule type" value="Genomic_DNA"/>
</dbReference>
<reference evidence="1" key="1">
    <citation type="journal article" date="2020" name="Cell">
        <title>Large-Scale Comparative Analyses of Tick Genomes Elucidate Their Genetic Diversity and Vector Capacities.</title>
        <authorList>
            <consortium name="Tick Genome and Microbiome Consortium (TIGMIC)"/>
            <person name="Jia N."/>
            <person name="Wang J."/>
            <person name="Shi W."/>
            <person name="Du L."/>
            <person name="Sun Y."/>
            <person name="Zhan W."/>
            <person name="Jiang J.F."/>
            <person name="Wang Q."/>
            <person name="Zhang B."/>
            <person name="Ji P."/>
            <person name="Bell-Sakyi L."/>
            <person name="Cui X.M."/>
            <person name="Yuan T.T."/>
            <person name="Jiang B.G."/>
            <person name="Yang W.F."/>
            <person name="Lam T.T."/>
            <person name="Chang Q.C."/>
            <person name="Ding S.J."/>
            <person name="Wang X.J."/>
            <person name="Zhu J.G."/>
            <person name="Ruan X.D."/>
            <person name="Zhao L."/>
            <person name="Wei J.T."/>
            <person name="Ye R.Z."/>
            <person name="Que T.C."/>
            <person name="Du C.H."/>
            <person name="Zhou Y.H."/>
            <person name="Cheng J.X."/>
            <person name="Dai P.F."/>
            <person name="Guo W.B."/>
            <person name="Han X.H."/>
            <person name="Huang E.J."/>
            <person name="Li L.F."/>
            <person name="Wei W."/>
            <person name="Gao Y.C."/>
            <person name="Liu J.Z."/>
            <person name="Shao H.Z."/>
            <person name="Wang X."/>
            <person name="Wang C.C."/>
            <person name="Yang T.C."/>
            <person name="Huo Q.B."/>
            <person name="Li W."/>
            <person name="Chen H.Y."/>
            <person name="Chen S.E."/>
            <person name="Zhou L.G."/>
            <person name="Ni X.B."/>
            <person name="Tian J.H."/>
            <person name="Sheng Y."/>
            <person name="Liu T."/>
            <person name="Pan Y.S."/>
            <person name="Xia L.Y."/>
            <person name="Li J."/>
            <person name="Zhao F."/>
            <person name="Cao W.C."/>
        </authorList>
    </citation>
    <scope>NUCLEOTIDE SEQUENCE</scope>
    <source>
        <strain evidence="1">Rmic-2018</strain>
    </source>
</reference>
<organism evidence="1 2">
    <name type="scientific">Rhipicephalus microplus</name>
    <name type="common">Cattle tick</name>
    <name type="synonym">Boophilus microplus</name>
    <dbReference type="NCBI Taxonomy" id="6941"/>
    <lineage>
        <taxon>Eukaryota</taxon>
        <taxon>Metazoa</taxon>
        <taxon>Ecdysozoa</taxon>
        <taxon>Arthropoda</taxon>
        <taxon>Chelicerata</taxon>
        <taxon>Arachnida</taxon>
        <taxon>Acari</taxon>
        <taxon>Parasitiformes</taxon>
        <taxon>Ixodida</taxon>
        <taxon>Ixodoidea</taxon>
        <taxon>Ixodidae</taxon>
        <taxon>Rhipicephalinae</taxon>
        <taxon>Rhipicephalus</taxon>
        <taxon>Boophilus</taxon>
    </lineage>
</organism>
<gene>
    <name evidence="1" type="ORF">HPB51_020202</name>
</gene>
<protein>
    <submittedName>
        <fullName evidence="1">Uncharacterized protein</fullName>
    </submittedName>
</protein>
<evidence type="ECO:0000313" key="2">
    <source>
        <dbReference type="Proteomes" id="UP000821866"/>
    </source>
</evidence>